<dbReference type="InterPro" id="IPR006555">
    <property type="entry name" value="ATP-dep_Helicase_C"/>
</dbReference>
<evidence type="ECO:0000313" key="3">
    <source>
        <dbReference type="Proteomes" id="UP000702425"/>
    </source>
</evidence>
<keyword evidence="3" id="KW-1185">Reference proteome</keyword>
<proteinExistence type="predicted"/>
<feature type="domain" description="ATP-dependent helicase C-terminal" evidence="1">
    <location>
        <begin position="381"/>
        <end position="460"/>
    </location>
</feature>
<comment type="caution">
    <text evidence="2">The sequence shown here is derived from an EMBL/GenBank/DDBJ whole genome shotgun (WGS) entry which is preliminary data.</text>
</comment>
<dbReference type="Pfam" id="PF13307">
    <property type="entry name" value="Helicase_C_2"/>
    <property type="match status" value="1"/>
</dbReference>
<dbReference type="EMBL" id="SRRZ01000053">
    <property type="protein sequence ID" value="NQE35354.1"/>
    <property type="molecule type" value="Genomic_DNA"/>
</dbReference>
<organism evidence="2 3">
    <name type="scientific">Microcoleus asticus IPMA8</name>
    <dbReference type="NCBI Taxonomy" id="2563858"/>
    <lineage>
        <taxon>Bacteria</taxon>
        <taxon>Bacillati</taxon>
        <taxon>Cyanobacteriota</taxon>
        <taxon>Cyanophyceae</taxon>
        <taxon>Oscillatoriophycideae</taxon>
        <taxon>Oscillatoriales</taxon>
        <taxon>Microcoleaceae</taxon>
        <taxon>Microcoleus</taxon>
        <taxon>Microcoleus asticus</taxon>
    </lineage>
</organism>
<evidence type="ECO:0000259" key="1">
    <source>
        <dbReference type="Pfam" id="PF13307"/>
    </source>
</evidence>
<name>A0ABX2CY74_9CYAN</name>
<protein>
    <recommendedName>
        <fullName evidence="1">ATP-dependent helicase C-terminal domain-containing protein</fullName>
    </recommendedName>
</protein>
<reference evidence="2 3" key="1">
    <citation type="journal article" date="2020" name="Sci. Rep.">
        <title>A novel cyanobacterial geosmin producer, revising GeoA distribution and dispersion patterns in Bacteria.</title>
        <authorList>
            <person name="Churro C."/>
            <person name="Semedo-Aguiar A.P."/>
            <person name="Silva A.D."/>
            <person name="Pereira-Leal J.B."/>
            <person name="Leite R.B."/>
        </authorList>
    </citation>
    <scope>NUCLEOTIDE SEQUENCE [LARGE SCALE GENOMIC DNA]</scope>
    <source>
        <strain evidence="2 3">IPMA8</strain>
    </source>
</reference>
<dbReference type="Proteomes" id="UP000702425">
    <property type="component" value="Unassembled WGS sequence"/>
</dbReference>
<sequence>MARLVARALRLGRSALIQTGLPAGAYRQRYRVSYLMPILMWPEPVILVAPKPLLEHLQAVEIPRLQEWLETDKSIETYSDNPTGRGLMLAEPESWLAARLAVDSPLQSNIPTIIDGVDDLEVWTREQLTACLQPADWNDLMQSQPLEADAILQGRVLLTRAFFQHPAKPEECYLLETAEQNILEGLFESIEPNSLIPAAWRNFWQRWEANGKLRWAQIHREAGSFSLFCAPVQVAEVLSKIWDCQPVVLIGGAVDVEPKAPIFRQMLGLPELTSVKFSPDRQSELIQLYIPNWLPLPNTPEFQGVLIEEIRTLLFMSASVAGLTVLIVGDVPLKARLAAILAAEFGSRVQVEKTDVGENAILVTGWEFWREHQGELSAPHLLAIATLPLPSLENPLVTARVAYYKEQRRDWFRLYLLPAALNELQRAIAPVRERQGVVAIFDSRVIHRSYGQQVLAALSPFARIDYLDTTWLTQA</sequence>
<accession>A0ABX2CY74</accession>
<gene>
    <name evidence="2" type="ORF">E5S67_03084</name>
</gene>
<evidence type="ECO:0000313" key="2">
    <source>
        <dbReference type="EMBL" id="NQE35354.1"/>
    </source>
</evidence>